<dbReference type="InterPro" id="IPR039426">
    <property type="entry name" value="TonB-dep_rcpt-like"/>
</dbReference>
<keyword evidence="5 11" id="KW-0812">Transmembrane</keyword>
<keyword evidence="3 11" id="KW-1134">Transmembrane beta strand</keyword>
<evidence type="ECO:0000313" key="16">
    <source>
        <dbReference type="EMBL" id="QAT14428.1"/>
    </source>
</evidence>
<evidence type="ECO:0000256" key="9">
    <source>
        <dbReference type="ARBA" id="ARBA00023136"/>
    </source>
</evidence>
<feature type="chain" id="PRO_5019498467" evidence="13">
    <location>
        <begin position="29"/>
        <end position="744"/>
    </location>
</feature>
<keyword evidence="10 11" id="KW-0998">Cell outer membrane</keyword>
<evidence type="ECO:0000259" key="14">
    <source>
        <dbReference type="Pfam" id="PF00593"/>
    </source>
</evidence>
<organism evidence="16 18">
    <name type="scientific">Brevundimonas diminuta</name>
    <name type="common">Pseudomonas diminuta</name>
    <dbReference type="NCBI Taxonomy" id="293"/>
    <lineage>
        <taxon>Bacteria</taxon>
        <taxon>Pseudomonadati</taxon>
        <taxon>Pseudomonadota</taxon>
        <taxon>Alphaproteobacteria</taxon>
        <taxon>Caulobacterales</taxon>
        <taxon>Caulobacteraceae</taxon>
        <taxon>Brevundimonas</taxon>
    </lineage>
</organism>
<evidence type="ECO:0000256" key="10">
    <source>
        <dbReference type="ARBA" id="ARBA00023237"/>
    </source>
</evidence>
<keyword evidence="2 11" id="KW-0813">Transport</keyword>
<reference evidence="17 19" key="2">
    <citation type="submission" date="2020-12" db="EMBL/GenBank/DDBJ databases">
        <title>FDA dAtabase for Regulatory Grade micrObial Sequences (FDA-ARGOS): Supporting development and validation of Infectious Disease Dx tests.</title>
        <authorList>
            <person name="Kerrigan L."/>
            <person name="Long C."/>
            <person name="Tallon L."/>
            <person name="Sadzewicz L."/>
            <person name="Zhao X."/>
            <person name="Boylan J."/>
            <person name="Ott S."/>
            <person name="Bowen H."/>
            <person name="Vavikolanu K."/>
            <person name="Mehta A."/>
            <person name="Aluvathingal J."/>
            <person name="Nadendla S."/>
            <person name="Yan Y."/>
            <person name="Sichtig H."/>
        </authorList>
    </citation>
    <scope>NUCLEOTIDE SEQUENCE [LARGE SCALE GENOMIC DNA]</scope>
    <source>
        <strain evidence="17 19">FDAARGOS_1026</strain>
    </source>
</reference>
<keyword evidence="9 11" id="KW-0472">Membrane</keyword>
<reference evidence="16 18" key="1">
    <citation type="submission" date="2019-01" db="EMBL/GenBank/DDBJ databases">
        <title>Brevundimonas diminuta Genome sequencing and assembly.</title>
        <authorList>
            <person name="Chen H."/>
        </authorList>
    </citation>
    <scope>NUCLEOTIDE SEQUENCE [LARGE SCALE GENOMIC DNA]</scope>
    <source>
        <strain evidence="16">ATCC</strain>
        <strain evidence="18">ATCC(B) 19146</strain>
    </source>
</reference>
<evidence type="ECO:0000256" key="12">
    <source>
        <dbReference type="RuleBase" id="RU003357"/>
    </source>
</evidence>
<feature type="domain" description="TonB-dependent receptor-like beta-barrel" evidence="14">
    <location>
        <begin position="244"/>
        <end position="705"/>
    </location>
</feature>
<evidence type="ECO:0000313" key="18">
    <source>
        <dbReference type="Proteomes" id="UP000287388"/>
    </source>
</evidence>
<keyword evidence="4" id="KW-0410">Iron transport</keyword>
<dbReference type="Pfam" id="PF00593">
    <property type="entry name" value="TonB_dep_Rec_b-barrel"/>
    <property type="match status" value="1"/>
</dbReference>
<dbReference type="Proteomes" id="UP000596117">
    <property type="component" value="Chromosome"/>
</dbReference>
<evidence type="ECO:0000256" key="1">
    <source>
        <dbReference type="ARBA" id="ARBA00004571"/>
    </source>
</evidence>
<evidence type="ECO:0000256" key="7">
    <source>
        <dbReference type="ARBA" id="ARBA00023065"/>
    </source>
</evidence>
<evidence type="ECO:0000256" key="6">
    <source>
        <dbReference type="ARBA" id="ARBA00023004"/>
    </source>
</evidence>
<evidence type="ECO:0000256" key="13">
    <source>
        <dbReference type="SAM" id="SignalP"/>
    </source>
</evidence>
<evidence type="ECO:0000259" key="15">
    <source>
        <dbReference type="Pfam" id="PF07715"/>
    </source>
</evidence>
<evidence type="ECO:0000256" key="3">
    <source>
        <dbReference type="ARBA" id="ARBA00022452"/>
    </source>
</evidence>
<dbReference type="InterPro" id="IPR000531">
    <property type="entry name" value="Beta-barrel_TonB"/>
</dbReference>
<dbReference type="KEGG" id="bdm:EQG53_08675"/>
<dbReference type="GO" id="GO:0006826">
    <property type="term" value="P:iron ion transport"/>
    <property type="evidence" value="ECO:0007669"/>
    <property type="project" value="UniProtKB-KW"/>
</dbReference>
<dbReference type="AlphaFoldDB" id="A0A410NX10"/>
<dbReference type="PANTHER" id="PTHR32552">
    <property type="entry name" value="FERRICHROME IRON RECEPTOR-RELATED"/>
    <property type="match status" value="1"/>
</dbReference>
<keyword evidence="19" id="KW-1185">Reference proteome</keyword>
<proteinExistence type="inferred from homology"/>
<dbReference type="CDD" id="cd01347">
    <property type="entry name" value="ligand_gated_channel"/>
    <property type="match status" value="1"/>
</dbReference>
<feature type="domain" description="TonB-dependent receptor plug" evidence="15">
    <location>
        <begin position="54"/>
        <end position="163"/>
    </location>
</feature>
<dbReference type="EMBL" id="CP066026">
    <property type="protein sequence ID" value="QQB88195.1"/>
    <property type="molecule type" value="Genomic_DNA"/>
</dbReference>
<accession>A0A410NX10</accession>
<evidence type="ECO:0000256" key="5">
    <source>
        <dbReference type="ARBA" id="ARBA00022692"/>
    </source>
</evidence>
<dbReference type="Proteomes" id="UP000287388">
    <property type="component" value="Chromosome"/>
</dbReference>
<gene>
    <name evidence="16" type="ORF">EQG53_08675</name>
    <name evidence="17" type="ORF">I6H83_13760</name>
</gene>
<keyword evidence="7" id="KW-0406">Ion transport</keyword>
<evidence type="ECO:0000256" key="4">
    <source>
        <dbReference type="ARBA" id="ARBA00022496"/>
    </source>
</evidence>
<keyword evidence="13" id="KW-0732">Signal</keyword>
<protein>
    <submittedName>
        <fullName evidence="16">TonB-dependent receptor</fullName>
    </submittedName>
</protein>
<evidence type="ECO:0000313" key="19">
    <source>
        <dbReference type="Proteomes" id="UP000596117"/>
    </source>
</evidence>
<dbReference type="PROSITE" id="PS52016">
    <property type="entry name" value="TONB_DEPENDENT_REC_3"/>
    <property type="match status" value="1"/>
</dbReference>
<evidence type="ECO:0000256" key="11">
    <source>
        <dbReference type="PROSITE-ProRule" id="PRU01360"/>
    </source>
</evidence>
<keyword evidence="8 12" id="KW-0798">TonB box</keyword>
<comment type="similarity">
    <text evidence="11 12">Belongs to the TonB-dependent receptor family.</text>
</comment>
<sequence length="744" mass="81267">MRSTGQLRLALMTSAFITASLCAAPTLAQQTAETEQASNVDDVVVTARRREESLKDVPVAVTAVTSERLEQTGAADITTLQAQTPNATVQVARGTNSTLTTFIRGVGQQDPLWGFEPGVGLYVDDVYVARPQGAVLDIFDIERLEVLRGPQGTLYGRNTIGGAIKYVTKRLGPDPELTLKGAYGSYNQVDLIASGSAPITETLRIGGAIARYTRDGYGTNLNTGAEHYNKDVTAGRLSVEWTPRDDLFFRLAGDITEDESNARHGYRLKAPTTDDVYDTRAGIGDDGYVRTRGLSLTGEWNVNDAVTLKSVTAWRDGDTKGDGIDFDGLPQPILDIPGYYADSQFTQEFQLLFQGERWQGVAGVFYMDASAEGAFDTVIGLYPSMGPGLPAGLTTFTGGKVDTESFAVFADFSYDVTDQLSLSVGGRWTRDKKSVDQLRQNYLGIKSPFFGNGSAIPAGPPSTDYTNSDTYSEFTPRVSASYKFTPELTGYASYGRGFKSGGFDMRGDASLYPETVNGYQPELVDTYEIGLKGSLLDRRINFATALFKSEYTDQQITSQFFIPPTSVVSYVDNAGSSEIWGWELEASARITDSFIPRLTLGYLDAKFNDFVTLNPLTGKRENMADQRHFQNTPDWTASLALPYSFDLGDRGSVLFTPTAAYRGATQMFETPIPLLDQGSYWLYDATLMWTSPDARYRVSLAGRNLGDERYRAGGYNFPGAITGDSVIGFYGPPRTVTLSVTARF</sequence>
<evidence type="ECO:0000256" key="2">
    <source>
        <dbReference type="ARBA" id="ARBA00022448"/>
    </source>
</evidence>
<dbReference type="Gene3D" id="2.40.170.20">
    <property type="entry name" value="TonB-dependent receptor, beta-barrel domain"/>
    <property type="match status" value="1"/>
</dbReference>
<keyword evidence="16" id="KW-0675">Receptor</keyword>
<dbReference type="Pfam" id="PF07715">
    <property type="entry name" value="Plug"/>
    <property type="match status" value="1"/>
</dbReference>
<keyword evidence="6" id="KW-0408">Iron</keyword>
<comment type="subcellular location">
    <subcellularLocation>
        <location evidence="1 11">Cell outer membrane</location>
        <topology evidence="1 11">Multi-pass membrane protein</topology>
    </subcellularLocation>
</comment>
<dbReference type="InterPro" id="IPR036942">
    <property type="entry name" value="Beta-barrel_TonB_sf"/>
</dbReference>
<dbReference type="RefSeq" id="WP_128719752.1">
    <property type="nucleotide sequence ID" value="NZ_BJNC01000012.1"/>
</dbReference>
<feature type="signal peptide" evidence="13">
    <location>
        <begin position="1"/>
        <end position="28"/>
    </location>
</feature>
<dbReference type="InterPro" id="IPR012910">
    <property type="entry name" value="Plug_dom"/>
</dbReference>
<name>A0A410NX10_BREDI</name>
<dbReference type="EMBL" id="CP035093">
    <property type="protein sequence ID" value="QAT14428.1"/>
    <property type="molecule type" value="Genomic_DNA"/>
</dbReference>
<dbReference type="SUPFAM" id="SSF56935">
    <property type="entry name" value="Porins"/>
    <property type="match status" value="1"/>
</dbReference>
<evidence type="ECO:0000313" key="17">
    <source>
        <dbReference type="EMBL" id="QQB88195.1"/>
    </source>
</evidence>
<dbReference type="PANTHER" id="PTHR32552:SF81">
    <property type="entry name" value="TONB-DEPENDENT OUTER MEMBRANE RECEPTOR"/>
    <property type="match status" value="1"/>
</dbReference>
<evidence type="ECO:0000256" key="8">
    <source>
        <dbReference type="ARBA" id="ARBA00023077"/>
    </source>
</evidence>
<dbReference type="GO" id="GO:0009279">
    <property type="term" value="C:cell outer membrane"/>
    <property type="evidence" value="ECO:0007669"/>
    <property type="project" value="UniProtKB-SubCell"/>
</dbReference>